<keyword evidence="3 4" id="KW-0342">GTP-binding</keyword>
<evidence type="ECO:0000259" key="6">
    <source>
        <dbReference type="PROSITE" id="PS51721"/>
    </source>
</evidence>
<organism evidence="7 8">
    <name type="scientific">Anaeroglobus geminatus F0357</name>
    <dbReference type="NCBI Taxonomy" id="861450"/>
    <lineage>
        <taxon>Bacteria</taxon>
        <taxon>Bacillati</taxon>
        <taxon>Bacillota</taxon>
        <taxon>Negativicutes</taxon>
        <taxon>Veillonellales</taxon>
        <taxon>Veillonellaceae</taxon>
        <taxon>Anaeroglobus</taxon>
    </lineage>
</organism>
<dbReference type="InterPro" id="IPR023179">
    <property type="entry name" value="GTP-bd_ortho_bundle_sf"/>
</dbReference>
<feature type="domain" description="CP-type G" evidence="6">
    <location>
        <begin position="1"/>
        <end position="169"/>
    </location>
</feature>
<dbReference type="PATRIC" id="fig|861450.3.peg.1164"/>
<dbReference type="HOGENOM" id="CLU_011106_1_0_9"/>
<dbReference type="GO" id="GO:0005737">
    <property type="term" value="C:cytoplasm"/>
    <property type="evidence" value="ECO:0007669"/>
    <property type="project" value="UniProtKB-SubCell"/>
</dbReference>
<evidence type="ECO:0000256" key="5">
    <source>
        <dbReference type="PIRSR" id="PIRSR006230-1"/>
    </source>
</evidence>
<comment type="subcellular location">
    <subcellularLocation>
        <location evidence="4">Cytoplasm</location>
    </subcellularLocation>
</comment>
<dbReference type="Gene3D" id="3.40.50.300">
    <property type="entry name" value="P-loop containing nucleotide triphosphate hydrolases"/>
    <property type="match status" value="1"/>
</dbReference>
<dbReference type="AlphaFoldDB" id="G9YHW5"/>
<protein>
    <recommendedName>
        <fullName evidence="1 4">Ribosome biogenesis GTPase A</fullName>
    </recommendedName>
</protein>
<dbReference type="InterPro" id="IPR006073">
    <property type="entry name" value="GTP-bd"/>
</dbReference>
<dbReference type="Gene3D" id="1.10.1580.10">
    <property type="match status" value="1"/>
</dbReference>
<reference evidence="7 8" key="1">
    <citation type="submission" date="2011-08" db="EMBL/GenBank/DDBJ databases">
        <authorList>
            <person name="Weinstock G."/>
            <person name="Sodergren E."/>
            <person name="Clifton S."/>
            <person name="Fulton L."/>
            <person name="Fulton B."/>
            <person name="Courtney L."/>
            <person name="Fronick C."/>
            <person name="Harrison M."/>
            <person name="Strong C."/>
            <person name="Farmer C."/>
            <person name="Delahaunty K."/>
            <person name="Markovic C."/>
            <person name="Hall O."/>
            <person name="Minx P."/>
            <person name="Tomlinson C."/>
            <person name="Mitreva M."/>
            <person name="Hou S."/>
            <person name="Chen J."/>
            <person name="Wollam A."/>
            <person name="Pepin K.H."/>
            <person name="Johnson M."/>
            <person name="Bhonagiri V."/>
            <person name="Zhang X."/>
            <person name="Suruliraj S."/>
            <person name="Warren W."/>
            <person name="Chinwalla A."/>
            <person name="Mardis E.R."/>
            <person name="Wilson R.K."/>
        </authorList>
    </citation>
    <scope>NUCLEOTIDE SEQUENCE [LARGE SCALE GENOMIC DNA]</scope>
    <source>
        <strain evidence="7 8">F0357</strain>
    </source>
</reference>
<dbReference type="SUPFAM" id="SSF52540">
    <property type="entry name" value="P-loop containing nucleoside triphosphate hydrolases"/>
    <property type="match status" value="1"/>
</dbReference>
<keyword evidence="2 4" id="KW-0547">Nucleotide-binding</keyword>
<dbReference type="PANTHER" id="PTHR45782:SF4">
    <property type="entry name" value="MITOCHONDRIAL RIBOSOME-ASSOCIATED GTPASE 1"/>
    <property type="match status" value="1"/>
</dbReference>
<dbReference type="FunFam" id="3.40.50.300:FF:000590">
    <property type="entry name" value="Ribosome biogenesis GTPase A"/>
    <property type="match status" value="1"/>
</dbReference>
<dbReference type="InterPro" id="IPR027417">
    <property type="entry name" value="P-loop_NTPase"/>
</dbReference>
<dbReference type="STRING" id="861450.HMPREF0080_01249"/>
<dbReference type="InterPro" id="IPR019991">
    <property type="entry name" value="GTP-bd_ribosome_bgen"/>
</dbReference>
<evidence type="ECO:0000256" key="4">
    <source>
        <dbReference type="PIRNR" id="PIRNR006230"/>
    </source>
</evidence>
<dbReference type="PANTHER" id="PTHR45782">
    <property type="entry name" value="MITOCHONDRIAL RIBOSOME-ASSOCIATED GTPASE 1"/>
    <property type="match status" value="1"/>
</dbReference>
<keyword evidence="4" id="KW-0963">Cytoplasm</keyword>
<feature type="binding site" evidence="5">
    <location>
        <position position="165"/>
    </location>
    <ligand>
        <name>GTP</name>
        <dbReference type="ChEBI" id="CHEBI:37565"/>
    </ligand>
</feature>
<dbReference type="CDD" id="cd01856">
    <property type="entry name" value="YlqF"/>
    <property type="match status" value="1"/>
</dbReference>
<gene>
    <name evidence="7" type="ORF">HMPREF0080_01249</name>
</gene>
<evidence type="ECO:0000313" key="8">
    <source>
        <dbReference type="Proteomes" id="UP000005481"/>
    </source>
</evidence>
<keyword evidence="8" id="KW-1185">Reference proteome</keyword>
<dbReference type="EMBL" id="AGCJ01000046">
    <property type="protein sequence ID" value="EHM40395.1"/>
    <property type="molecule type" value="Genomic_DNA"/>
</dbReference>
<comment type="function">
    <text evidence="4">Required for a late step of 50S ribosomal subunit assembly. Has GTPase activity.</text>
</comment>
<comment type="similarity">
    <text evidence="4">Belongs to the TRAFAC class YlqF/YawG GTPase family. MTG1 subfamily.</text>
</comment>
<feature type="binding site" evidence="5">
    <location>
        <begin position="49"/>
        <end position="52"/>
    </location>
    <ligand>
        <name>GTP</name>
        <dbReference type="ChEBI" id="CHEBI:37565"/>
    </ligand>
</feature>
<dbReference type="Proteomes" id="UP000005481">
    <property type="component" value="Unassembled WGS sequence"/>
</dbReference>
<dbReference type="NCBIfam" id="TIGR03596">
    <property type="entry name" value="GTPase_YlqF"/>
    <property type="match status" value="1"/>
</dbReference>
<evidence type="ECO:0000313" key="7">
    <source>
        <dbReference type="EMBL" id="EHM40395.1"/>
    </source>
</evidence>
<evidence type="ECO:0000256" key="2">
    <source>
        <dbReference type="ARBA" id="ARBA00022741"/>
    </source>
</evidence>
<dbReference type="GO" id="GO:0003924">
    <property type="term" value="F:GTPase activity"/>
    <property type="evidence" value="ECO:0007669"/>
    <property type="project" value="TreeGrafter"/>
</dbReference>
<dbReference type="PROSITE" id="PS51721">
    <property type="entry name" value="G_CP"/>
    <property type="match status" value="1"/>
</dbReference>
<feature type="binding site" evidence="5">
    <location>
        <begin position="121"/>
        <end position="126"/>
    </location>
    <ligand>
        <name>GTP</name>
        <dbReference type="ChEBI" id="CHEBI:37565"/>
    </ligand>
</feature>
<evidence type="ECO:0000256" key="1">
    <source>
        <dbReference type="ARBA" id="ARBA00014898"/>
    </source>
</evidence>
<dbReference type="PIRSF" id="PIRSF006230">
    <property type="entry name" value="MG442"/>
    <property type="match status" value="1"/>
</dbReference>
<dbReference type="GO" id="GO:0005525">
    <property type="term" value="F:GTP binding"/>
    <property type="evidence" value="ECO:0007669"/>
    <property type="project" value="UniProtKB-KW"/>
</dbReference>
<dbReference type="eggNOG" id="COG1161">
    <property type="taxonomic scope" value="Bacteria"/>
</dbReference>
<feature type="binding site" evidence="5">
    <location>
        <begin position="77"/>
        <end position="78"/>
    </location>
    <ligand>
        <name>GTP</name>
        <dbReference type="ChEBI" id="CHEBI:37565"/>
    </ligand>
</feature>
<proteinExistence type="inferred from homology"/>
<comment type="caution">
    <text evidence="7">The sequence shown here is derived from an EMBL/GenBank/DDBJ whole genome shotgun (WGS) entry which is preliminary data.</text>
</comment>
<dbReference type="InterPro" id="IPR016478">
    <property type="entry name" value="GTPase_MTG1"/>
</dbReference>
<evidence type="ECO:0000256" key="3">
    <source>
        <dbReference type="ARBA" id="ARBA00023134"/>
    </source>
</evidence>
<dbReference type="InterPro" id="IPR030378">
    <property type="entry name" value="G_CP_dom"/>
</dbReference>
<accession>G9YHW5</accession>
<sequence length="280" mass="31063">MAKAKRLIEENLKVIDAVIELVDARIPVSSTNPMIAALLGEKPSVIVLNKADLADPAALELWKAYYRNRGRHVIALNSKDGRGIKQLIQAVHKMAEPKLAHWRARGLKNRPVRTIILGIPNVGKSTLINRLAGRNVAKTADRPGETKGKQWVHLSDSLDLLDTPGVLWPKLEDQRSAKRLAATGAISDAVFDMQEVVTELISELSVRYPEALARRFKLDRLDEDPALTVVRIGRNRGCVVAGGTVDMEKTYKLIIKEYREGRIGAISLDWPGEFEGKDND</sequence>
<name>G9YHW5_9FIRM</name>
<dbReference type="Pfam" id="PF01926">
    <property type="entry name" value="MMR_HSR1"/>
    <property type="match status" value="1"/>
</dbReference>
<dbReference type="GO" id="GO:0006412">
    <property type="term" value="P:translation"/>
    <property type="evidence" value="ECO:0007669"/>
    <property type="project" value="TreeGrafter"/>
</dbReference>